<dbReference type="InterPro" id="IPR052534">
    <property type="entry name" value="Extracell_DNA_Util/SecSys_Comp"/>
</dbReference>
<dbReference type="Proteomes" id="UP000000245">
    <property type="component" value="Chromosome"/>
</dbReference>
<gene>
    <name evidence="1" type="ordered locus">Acry_0888</name>
</gene>
<dbReference type="HOGENOM" id="CLU_836106_0_0_5"/>
<proteinExistence type="predicted"/>
<dbReference type="STRING" id="349163.Acry_0888"/>
<dbReference type="eggNOG" id="COG3166">
    <property type="taxonomic scope" value="Bacteria"/>
</dbReference>
<dbReference type="EMBL" id="CP000697">
    <property type="protein sequence ID" value="ABQ30107.1"/>
    <property type="molecule type" value="Genomic_DNA"/>
</dbReference>
<reference evidence="1 2" key="1">
    <citation type="submission" date="2007-05" db="EMBL/GenBank/DDBJ databases">
        <title>Complete sequence of chromosome of Acidiphilium cryptum JF-5.</title>
        <authorList>
            <consortium name="US DOE Joint Genome Institute"/>
            <person name="Copeland A."/>
            <person name="Lucas S."/>
            <person name="Lapidus A."/>
            <person name="Barry K."/>
            <person name="Detter J.C."/>
            <person name="Glavina del Rio T."/>
            <person name="Hammon N."/>
            <person name="Israni S."/>
            <person name="Dalin E."/>
            <person name="Tice H."/>
            <person name="Pitluck S."/>
            <person name="Sims D."/>
            <person name="Brettin T."/>
            <person name="Bruce D."/>
            <person name="Han C."/>
            <person name="Schmutz J."/>
            <person name="Larimer F."/>
            <person name="Land M."/>
            <person name="Hauser L."/>
            <person name="Kyrpides N."/>
            <person name="Kim E."/>
            <person name="Magnuson T."/>
            <person name="Richardson P."/>
        </authorList>
    </citation>
    <scope>NUCLEOTIDE SEQUENCE [LARGE SCALE GENOMIC DNA]</scope>
    <source>
        <strain evidence="1 2">JF-5</strain>
    </source>
</reference>
<organism evidence="1 2">
    <name type="scientific">Acidiphilium cryptum (strain JF-5)</name>
    <dbReference type="NCBI Taxonomy" id="349163"/>
    <lineage>
        <taxon>Bacteria</taxon>
        <taxon>Pseudomonadati</taxon>
        <taxon>Pseudomonadota</taxon>
        <taxon>Alphaproteobacteria</taxon>
        <taxon>Acetobacterales</taxon>
        <taxon>Acidocellaceae</taxon>
        <taxon>Acidiphilium</taxon>
    </lineage>
</organism>
<dbReference type="InterPro" id="IPR007813">
    <property type="entry name" value="PilN"/>
</dbReference>
<name>A5FWX5_ACICJ</name>
<dbReference type="SUPFAM" id="SSF53067">
    <property type="entry name" value="Actin-like ATPase domain"/>
    <property type="match status" value="1"/>
</dbReference>
<dbReference type="Gene3D" id="3.30.420.380">
    <property type="match status" value="1"/>
</dbReference>
<dbReference type="KEGG" id="acr:Acry_0888"/>
<dbReference type="InterPro" id="IPR043129">
    <property type="entry name" value="ATPase_NBD"/>
</dbReference>
<keyword evidence="2" id="KW-1185">Reference proteome</keyword>
<dbReference type="PANTHER" id="PTHR40278">
    <property type="entry name" value="DNA UTILIZATION PROTEIN HOFN"/>
    <property type="match status" value="1"/>
</dbReference>
<sequence>MTRNLNFQFFLSRVTRTSMDFLHWYIASLRSLVPGALRRPAGQDAAMTVTAAAGAPPEAAEITQEGRGGARALGRLGQMRRSAVIRPVVLRLRGAGALIRRVTLPAAARRDLAAALAFEIDRLTPFTADEVLVTHEILARDNAQGLLHVRLAVLPRAWIAGLLAALGEAGLAAVRIEAASAEDEAVFALPGARRQSRVPPALALLAAGLAALCLAIPPARQALALHRLDAARAALAPRLRLAEALRARLAAEDRFRAALGAEAAREGDTLLMLAALTRALPDRSYLTDLSLRDRVATLDGESPNAAGLVARLAADPHFADPAFAAPVTRSLNGGGDVFSIRVRLRDDEAG</sequence>
<evidence type="ECO:0000313" key="1">
    <source>
        <dbReference type="EMBL" id="ABQ30107.1"/>
    </source>
</evidence>
<accession>A5FWX5</accession>
<dbReference type="PANTHER" id="PTHR40278:SF1">
    <property type="entry name" value="DNA UTILIZATION PROTEIN HOFN"/>
    <property type="match status" value="1"/>
</dbReference>
<protein>
    <submittedName>
        <fullName evidence="1">Fimbrial assembly family protein</fullName>
    </submittedName>
</protein>
<dbReference type="AlphaFoldDB" id="A5FWX5"/>
<evidence type="ECO:0000313" key="2">
    <source>
        <dbReference type="Proteomes" id="UP000000245"/>
    </source>
</evidence>
<dbReference type="Pfam" id="PF05137">
    <property type="entry name" value="PilN"/>
    <property type="match status" value="1"/>
</dbReference>